<dbReference type="InterPro" id="IPR018389">
    <property type="entry name" value="DctP_fam"/>
</dbReference>
<organism evidence="4 5">
    <name type="scientific">Enterovibrio norvegicus</name>
    <dbReference type="NCBI Taxonomy" id="188144"/>
    <lineage>
        <taxon>Bacteria</taxon>
        <taxon>Pseudomonadati</taxon>
        <taxon>Pseudomonadota</taxon>
        <taxon>Gammaproteobacteria</taxon>
        <taxon>Vibrionales</taxon>
        <taxon>Vibrionaceae</taxon>
        <taxon>Enterovibrio</taxon>
    </lineage>
</organism>
<evidence type="ECO:0000313" key="4">
    <source>
        <dbReference type="EMBL" id="PMN93564.1"/>
    </source>
</evidence>
<evidence type="ECO:0000256" key="1">
    <source>
        <dbReference type="ARBA" id="ARBA00009023"/>
    </source>
</evidence>
<dbReference type="Proteomes" id="UP000235387">
    <property type="component" value="Unassembled WGS sequence"/>
</dbReference>
<comment type="similarity">
    <text evidence="1">Belongs to the bacterial solute-binding protein 7 family.</text>
</comment>
<dbReference type="NCBIfam" id="NF037995">
    <property type="entry name" value="TRAP_S1"/>
    <property type="match status" value="1"/>
</dbReference>
<evidence type="ECO:0000313" key="5">
    <source>
        <dbReference type="Proteomes" id="UP000235387"/>
    </source>
</evidence>
<dbReference type="Pfam" id="PF03480">
    <property type="entry name" value="DctP"/>
    <property type="match status" value="1"/>
</dbReference>
<evidence type="ECO:0000256" key="3">
    <source>
        <dbReference type="ARBA" id="ARBA00022729"/>
    </source>
</evidence>
<keyword evidence="3" id="KW-0732">Signal</keyword>
<dbReference type="GO" id="GO:0055085">
    <property type="term" value="P:transmembrane transport"/>
    <property type="evidence" value="ECO:0007669"/>
    <property type="project" value="InterPro"/>
</dbReference>
<protein>
    <submittedName>
        <fullName evidence="4">C4-dicarboxylate ABC transporter</fullName>
    </submittedName>
</protein>
<comment type="caution">
    <text evidence="4">The sequence shown here is derived from an EMBL/GenBank/DDBJ whole genome shotgun (WGS) entry which is preliminary data.</text>
</comment>
<dbReference type="PANTHER" id="PTHR33376">
    <property type="match status" value="1"/>
</dbReference>
<dbReference type="Gene3D" id="3.40.190.170">
    <property type="entry name" value="Bacterial extracellular solute-binding protein, family 7"/>
    <property type="match status" value="1"/>
</dbReference>
<dbReference type="PANTHER" id="PTHR33376:SF7">
    <property type="entry name" value="C4-DICARBOXYLATE-BINDING PROTEIN DCTB"/>
    <property type="match status" value="1"/>
</dbReference>
<dbReference type="EMBL" id="MDAL01000012">
    <property type="protein sequence ID" value="PMN93564.1"/>
    <property type="molecule type" value="Genomic_DNA"/>
</dbReference>
<keyword evidence="2" id="KW-0813">Transport</keyword>
<accession>A0A2N7LDS7</accession>
<dbReference type="InterPro" id="IPR038404">
    <property type="entry name" value="TRAP_DctP_sf"/>
</dbReference>
<dbReference type="AlphaFoldDB" id="A0A2N7LDS7"/>
<evidence type="ECO:0000256" key="2">
    <source>
        <dbReference type="ARBA" id="ARBA00022448"/>
    </source>
</evidence>
<sequence length="361" mass="41327">MEKKQRSRRGRFSLSTLTTLLLVIASYFTSTTVLFASTLPKHDAEKEPTTWRFGLEEIEGSLQHIYAKAFKKRIEEKTQGAIDVDIYSYGTLGESEDLTNLTAQGTVQLAHASTGILGKRIPEMQVLTLPYLLSHDGQRNKRVLSSNSTLYGVLGNALIDQNLRLLTLYSEGDMVWTTNELIRHPRDFKAFKMRVMSAPLNIDTFQLYGADPVSLPYSEIYSALQSYRIDGQSNPIFAIEEMRFYEVTDYMIWSGQQKFITSIIANQAWYLRLPADHKKALRSTITEMTDIIHERQEALNHSQLNTIKREKPDMVMLTLNSQQKRAFKQRAKPVREKYIEMTGKQGKRLLEALEKAFDTGP</sequence>
<gene>
    <name evidence="4" type="ORF">BCT23_12485</name>
</gene>
<reference evidence="5" key="1">
    <citation type="submission" date="2016-07" db="EMBL/GenBank/DDBJ databases">
        <title>Nontailed viruses are major unrecognized killers of bacteria in the ocean.</title>
        <authorList>
            <person name="Kauffman K."/>
            <person name="Hussain F."/>
            <person name="Yang J."/>
            <person name="Arevalo P."/>
            <person name="Brown J."/>
            <person name="Cutler M."/>
            <person name="Kelly L."/>
            <person name="Polz M.F."/>
        </authorList>
    </citation>
    <scope>NUCLEOTIDE SEQUENCE [LARGE SCALE GENOMIC DNA]</scope>
    <source>
        <strain evidence="5">10N.261.45.A10</strain>
    </source>
</reference>
<name>A0A2N7LDS7_9GAMM</name>
<proteinExistence type="inferred from homology"/>